<accession>I0WMW5</accession>
<sequence length="42" mass="4344">MTRVLVVDDEPQILRALGINLRGGYEVVTTDSGAAAALCLAA</sequence>
<dbReference type="PATRIC" id="fig|1165867.3.peg.4561"/>
<evidence type="ECO:0000313" key="2">
    <source>
        <dbReference type="Proteomes" id="UP000006447"/>
    </source>
</evidence>
<dbReference type="EMBL" id="AJJH01000125">
    <property type="protein sequence ID" value="EID77731.1"/>
    <property type="molecule type" value="Genomic_DNA"/>
</dbReference>
<evidence type="ECO:0000313" key="1">
    <source>
        <dbReference type="EMBL" id="EID77731.1"/>
    </source>
</evidence>
<comment type="caution">
    <text evidence="1">The sequence shown here is derived from an EMBL/GenBank/DDBJ whole genome shotgun (WGS) entry which is preliminary data.</text>
</comment>
<reference evidence="1 2" key="1">
    <citation type="journal article" date="2012" name="J. Bacteriol.">
        <title>Draft genome sequence of the nitrophenol-degrading actinomycete Rhodococcus imtechensis RKJ300.</title>
        <authorList>
            <person name="Vikram S."/>
            <person name="Kumar S."/>
            <person name="Subramanian S."/>
            <person name="Raghava G.P."/>
        </authorList>
    </citation>
    <scope>NUCLEOTIDE SEQUENCE [LARGE SCALE GENOMIC DNA]</scope>
    <source>
        <strain evidence="1 2">RKJ300</strain>
    </source>
</reference>
<dbReference type="AlphaFoldDB" id="I0WMW5"/>
<gene>
    <name evidence="1" type="ORF">W59_22318</name>
</gene>
<organism evidence="1 2">
    <name type="scientific">Rhodococcus opacus RKJ300 = JCM 13270</name>
    <dbReference type="NCBI Taxonomy" id="1165867"/>
    <lineage>
        <taxon>Bacteria</taxon>
        <taxon>Bacillati</taxon>
        <taxon>Actinomycetota</taxon>
        <taxon>Actinomycetes</taxon>
        <taxon>Mycobacteriales</taxon>
        <taxon>Nocardiaceae</taxon>
        <taxon>Rhodococcus</taxon>
    </lineage>
</organism>
<protein>
    <submittedName>
        <fullName evidence="1">Transcriptional regulatory protein KdpE</fullName>
    </submittedName>
</protein>
<dbReference type="Proteomes" id="UP000006447">
    <property type="component" value="Unassembled WGS sequence"/>
</dbReference>
<dbReference type="SUPFAM" id="SSF52172">
    <property type="entry name" value="CheY-like"/>
    <property type="match status" value="1"/>
</dbReference>
<name>I0WMW5_RHOOP</name>
<dbReference type="Gene3D" id="3.40.50.2300">
    <property type="match status" value="1"/>
</dbReference>
<dbReference type="InterPro" id="IPR011006">
    <property type="entry name" value="CheY-like_superfamily"/>
</dbReference>
<proteinExistence type="predicted"/>